<dbReference type="GO" id="GO:0003777">
    <property type="term" value="F:microtubule motor activity"/>
    <property type="evidence" value="ECO:0007669"/>
    <property type="project" value="InterPro"/>
</dbReference>
<feature type="compositionally biased region" description="Basic and acidic residues" evidence="11">
    <location>
        <begin position="1194"/>
        <end position="1217"/>
    </location>
</feature>
<dbReference type="Pfam" id="PF00225">
    <property type="entry name" value="Kinesin"/>
    <property type="match status" value="1"/>
</dbReference>
<dbReference type="GO" id="GO:0008017">
    <property type="term" value="F:microtubule binding"/>
    <property type="evidence" value="ECO:0007669"/>
    <property type="project" value="InterPro"/>
</dbReference>
<dbReference type="InterPro" id="IPR036961">
    <property type="entry name" value="Kinesin_motor_dom_sf"/>
</dbReference>
<evidence type="ECO:0000256" key="9">
    <source>
        <dbReference type="PROSITE-ProRule" id="PRU00283"/>
    </source>
</evidence>
<dbReference type="GO" id="GO:0007018">
    <property type="term" value="P:microtubule-based movement"/>
    <property type="evidence" value="ECO:0007669"/>
    <property type="project" value="InterPro"/>
</dbReference>
<evidence type="ECO:0000256" key="1">
    <source>
        <dbReference type="ARBA" id="ARBA00004245"/>
    </source>
</evidence>
<feature type="region of interest" description="Disordered" evidence="11">
    <location>
        <begin position="381"/>
        <end position="403"/>
    </location>
</feature>
<dbReference type="PANTHER" id="PTHR47117">
    <property type="entry name" value="STAR-RELATED LIPID TRANSFER PROTEIN 9"/>
    <property type="match status" value="1"/>
</dbReference>
<evidence type="ECO:0000256" key="3">
    <source>
        <dbReference type="ARBA" id="ARBA00022701"/>
    </source>
</evidence>
<dbReference type="InterPro" id="IPR022140">
    <property type="entry name" value="Kinesin-like_KIF1-typ"/>
</dbReference>
<reference evidence="14 15" key="1">
    <citation type="submission" date="2019-03" db="EMBL/GenBank/DDBJ databases">
        <authorList>
            <person name="Gaulin E."/>
            <person name="Dumas B."/>
        </authorList>
    </citation>
    <scope>NUCLEOTIDE SEQUENCE [LARGE SCALE GENOMIC DNA]</scope>
    <source>
        <strain evidence="14">CBS 568.67</strain>
    </source>
</reference>
<comment type="subcellular location">
    <subcellularLocation>
        <location evidence="1">Cytoplasm</location>
        <location evidence="1">Cytoskeleton</location>
    </subcellularLocation>
</comment>
<dbReference type="EMBL" id="VJMH01006457">
    <property type="protein sequence ID" value="KAF0689379.1"/>
    <property type="molecule type" value="Genomic_DNA"/>
</dbReference>
<reference evidence="13" key="2">
    <citation type="submission" date="2019-06" db="EMBL/GenBank/DDBJ databases">
        <title>Genomics analysis of Aphanomyces spp. identifies a new class of oomycete effector associated with host adaptation.</title>
        <authorList>
            <person name="Gaulin E."/>
        </authorList>
    </citation>
    <scope>NUCLEOTIDE SEQUENCE</scope>
    <source>
        <strain evidence="13">CBS 578.67</strain>
    </source>
</reference>
<keyword evidence="5 9" id="KW-0067">ATP-binding</keyword>
<comment type="similarity">
    <text evidence="9">Belongs to the TRAFAC class myosin-kinesin ATPase superfamily. Kinesin family.</text>
</comment>
<keyword evidence="6 10" id="KW-0175">Coiled coil</keyword>
<dbReference type="OrthoDB" id="3176171at2759"/>
<dbReference type="SUPFAM" id="SSF52540">
    <property type="entry name" value="P-loop containing nucleoside triphosphate hydrolases"/>
    <property type="match status" value="1"/>
</dbReference>
<dbReference type="InterPro" id="IPR032405">
    <property type="entry name" value="Kinesin_assoc"/>
</dbReference>
<evidence type="ECO:0000313" key="13">
    <source>
        <dbReference type="EMBL" id="KAF0689379.1"/>
    </source>
</evidence>
<keyword evidence="4 9" id="KW-0547">Nucleotide-binding</keyword>
<dbReference type="Gene3D" id="6.10.250.2520">
    <property type="match status" value="1"/>
</dbReference>
<evidence type="ECO:0000256" key="6">
    <source>
        <dbReference type="ARBA" id="ARBA00023054"/>
    </source>
</evidence>
<dbReference type="PRINTS" id="PR00380">
    <property type="entry name" value="KINESINHEAVY"/>
</dbReference>
<protein>
    <submittedName>
        <fullName evidence="14">Aste57867_19171 protein</fullName>
    </submittedName>
</protein>
<evidence type="ECO:0000313" key="15">
    <source>
        <dbReference type="Proteomes" id="UP000332933"/>
    </source>
</evidence>
<keyword evidence="3" id="KW-0493">Microtubule</keyword>
<evidence type="ECO:0000256" key="11">
    <source>
        <dbReference type="SAM" id="MobiDB-lite"/>
    </source>
</evidence>
<keyword evidence="2" id="KW-0963">Cytoplasm</keyword>
<dbReference type="FunFam" id="3.40.850.10:FF:000063">
    <property type="entry name" value="Kinesin-like protein"/>
    <property type="match status" value="1"/>
</dbReference>
<feature type="region of interest" description="Disordered" evidence="11">
    <location>
        <begin position="1318"/>
        <end position="1343"/>
    </location>
</feature>
<evidence type="ECO:0000256" key="10">
    <source>
        <dbReference type="SAM" id="Coils"/>
    </source>
</evidence>
<proteinExistence type="inferred from homology"/>
<feature type="compositionally biased region" description="Basic and acidic residues" evidence="11">
    <location>
        <begin position="387"/>
        <end position="403"/>
    </location>
</feature>
<dbReference type="Gene3D" id="2.60.200.20">
    <property type="match status" value="1"/>
</dbReference>
<dbReference type="Pfam" id="PF12423">
    <property type="entry name" value="KIF1B"/>
    <property type="match status" value="1"/>
</dbReference>
<dbReference type="InterPro" id="IPR001752">
    <property type="entry name" value="Kinesin_motor_dom"/>
</dbReference>
<accession>A0A485LG74</accession>
<keyword evidence="8" id="KW-0206">Cytoskeleton</keyword>
<feature type="coiled-coil region" evidence="10">
    <location>
        <begin position="616"/>
        <end position="751"/>
    </location>
</feature>
<organism evidence="14 15">
    <name type="scientific">Aphanomyces stellatus</name>
    <dbReference type="NCBI Taxonomy" id="120398"/>
    <lineage>
        <taxon>Eukaryota</taxon>
        <taxon>Sar</taxon>
        <taxon>Stramenopiles</taxon>
        <taxon>Oomycota</taxon>
        <taxon>Saprolegniomycetes</taxon>
        <taxon>Saprolegniales</taxon>
        <taxon>Verrucalvaceae</taxon>
        <taxon>Aphanomyces</taxon>
    </lineage>
</organism>
<gene>
    <name evidence="14" type="primary">Aste57867_19171</name>
    <name evidence="13" type="ORF">As57867_019107</name>
    <name evidence="14" type="ORF">ASTE57867_19171</name>
</gene>
<feature type="compositionally biased region" description="Polar residues" evidence="11">
    <location>
        <begin position="1332"/>
        <end position="1343"/>
    </location>
</feature>
<evidence type="ECO:0000259" key="12">
    <source>
        <dbReference type="PROSITE" id="PS50067"/>
    </source>
</evidence>
<dbReference type="EMBL" id="CAADRA010006478">
    <property type="protein sequence ID" value="VFT95893.1"/>
    <property type="molecule type" value="Genomic_DNA"/>
</dbReference>
<dbReference type="Pfam" id="PF16183">
    <property type="entry name" value="Kinesin_assoc"/>
    <property type="match status" value="1"/>
</dbReference>
<feature type="region of interest" description="Disordered" evidence="11">
    <location>
        <begin position="1151"/>
        <end position="1283"/>
    </location>
</feature>
<keyword evidence="15" id="KW-1185">Reference proteome</keyword>
<dbReference type="GO" id="GO:0005524">
    <property type="term" value="F:ATP binding"/>
    <property type="evidence" value="ECO:0007669"/>
    <property type="project" value="UniProtKB-UniRule"/>
</dbReference>
<dbReference type="SMART" id="SM00129">
    <property type="entry name" value="KISc"/>
    <property type="match status" value="1"/>
</dbReference>
<evidence type="ECO:0000256" key="5">
    <source>
        <dbReference type="ARBA" id="ARBA00022840"/>
    </source>
</evidence>
<dbReference type="Gene3D" id="3.40.850.10">
    <property type="entry name" value="Kinesin motor domain"/>
    <property type="match status" value="1"/>
</dbReference>
<feature type="compositionally biased region" description="Basic residues" evidence="11">
    <location>
        <begin position="1165"/>
        <end position="1179"/>
    </location>
</feature>
<sequence length="1343" mass="149258">MGDNVQVAVRMRPFNEREKSMNSVCCIRMVKETQQTIITDPETNIDKSFTFDFSYDSFSPPGDPRHATQDTVWDDLGVKVLEHAWTGFNVSLFAYGQTGAGKSFSMVGYGSDKGIIPRASEVIFQRVNGVAKDGGPTDVEASMMEIYNEKVKDLFNPASDNLKVRDHPSQGPYADGLTRSAVSSYDEITALMDAGIMARTTASTNMNATSSRAHTIFQIILTQSQMDPATSKMMDKVSRINLIDLAGSERAASTGATGARLKEGAAINQSLSALGNCISALADNASGKKKTLVPYRNSKLTHLLKDSLGGNAKTIMIAALSPASVNFQETLGTLRYADRAKQIKNQAIVNEDPNQMLIRQLKEELEQLRKAMIESGGLDARPASRMTTRDDPNGRPESRMMTREEMEEREQKEHEMAAIREQLEENQRLLRDSEKSWTDRLKETEELAKKREEQLKSIGLSTNLHDIRTKAKTEPHLINLNEDQQMSEKLFYFFQLGLNRIGRADADQAQTIILGGLGILKEHCIVERTELELKLTSMPGASVVVNGDFVKDGGNAAGCVLKHNDRLILGNVNVLRVVIPSQRGEANNAAETDCVFDWQFAMKEMNCKQMDFKEDVGQTDKEVAEMENRIKEMEVRMKEAAESAAVKIEKQKEEWEAHVRTMQDEMKRKEVELTNQLHLTEEGGEVDKKKLAEQLADQETKLAEEMAKAEVAYERKQSELMQKQRDLETSLQKQMRETKRLAEKKEREQVERSLLAQELLRAIPLVKEANSICEELKKQVTFSVKLLPTKPKLHQMGGMETDIADAMGTELKVLVTFQDAGTYRSVLWDMDKFDNQIYDMRDLYQLFLENGRNLDAVVVAEGGNDPFYEPPSPQLIGRAYLFLSSLLHGIKITDDLPILDTKGAVCGKLSCEITPSLLSHAWQDHQRSLVEKSPGSEITLPSLSSFLDTNLRLHVTVLSLSNIPGKLCRDVFVAFKWFQDETNHVSAVSATASVDPVMDFTVCIETSVTAALLAYLASTPIEFSVFGNVPSSSLKTLPHEVLSKDDKKQQVQDKWIDMESLRDALAAAEAKLQMQEKVLVDTSVELETQHAELDAARATLVHVQAERDQLHDVVAQLQKTNRNLKEKLETCIVSSAPQEDGSNVARVSMGVQTDGDDATSPHATKGARKHRSTKKRTHRSHAEKTADELPPLEDSPHEEAVTHEDESAREETARDDAPSEATMPPEEDQVPLPKPPLHQQTQQEALPAISPRVNIPEPTAVETPTIDEPVRSKTLHLPTETARPDIKTLAKSEKSKLYLVGQSKVHVDAAGPNVSAESALPPIKRGGAAPTLQPQKSQKCVIS</sequence>
<evidence type="ECO:0000313" key="14">
    <source>
        <dbReference type="EMBL" id="VFT95893.1"/>
    </source>
</evidence>
<evidence type="ECO:0000256" key="7">
    <source>
        <dbReference type="ARBA" id="ARBA00023175"/>
    </source>
</evidence>
<name>A0A485LG74_9STRA</name>
<dbReference type="PROSITE" id="PS00411">
    <property type="entry name" value="KINESIN_MOTOR_1"/>
    <property type="match status" value="1"/>
</dbReference>
<dbReference type="GO" id="GO:0005874">
    <property type="term" value="C:microtubule"/>
    <property type="evidence" value="ECO:0007669"/>
    <property type="project" value="UniProtKB-KW"/>
</dbReference>
<dbReference type="Proteomes" id="UP000332933">
    <property type="component" value="Unassembled WGS sequence"/>
</dbReference>
<dbReference type="InterPro" id="IPR019821">
    <property type="entry name" value="Kinesin_motor_CS"/>
</dbReference>
<feature type="binding site" evidence="9">
    <location>
        <begin position="96"/>
        <end position="103"/>
    </location>
    <ligand>
        <name>ATP</name>
        <dbReference type="ChEBI" id="CHEBI:30616"/>
    </ligand>
</feature>
<evidence type="ECO:0000256" key="2">
    <source>
        <dbReference type="ARBA" id="ARBA00022490"/>
    </source>
</evidence>
<dbReference type="InterPro" id="IPR008984">
    <property type="entry name" value="SMAD_FHA_dom_sf"/>
</dbReference>
<dbReference type="InterPro" id="IPR027417">
    <property type="entry name" value="P-loop_NTPase"/>
</dbReference>
<dbReference type="PROSITE" id="PS50067">
    <property type="entry name" value="KINESIN_MOTOR_2"/>
    <property type="match status" value="1"/>
</dbReference>
<dbReference type="SUPFAM" id="SSF49879">
    <property type="entry name" value="SMAD/FHA domain"/>
    <property type="match status" value="1"/>
</dbReference>
<evidence type="ECO:0000256" key="8">
    <source>
        <dbReference type="ARBA" id="ARBA00023212"/>
    </source>
</evidence>
<evidence type="ECO:0000256" key="4">
    <source>
        <dbReference type="ARBA" id="ARBA00022741"/>
    </source>
</evidence>
<keyword evidence="7 9" id="KW-0505">Motor protein</keyword>
<feature type="domain" description="Kinesin motor" evidence="12">
    <location>
        <begin position="4"/>
        <end position="343"/>
    </location>
</feature>